<dbReference type="CDD" id="cd22386">
    <property type="entry name" value="KH-I_KHDC4_rpt2"/>
    <property type="match status" value="1"/>
</dbReference>
<dbReference type="Proteomes" id="UP001648503">
    <property type="component" value="Unassembled WGS sequence"/>
</dbReference>
<organism evidence="4 5">
    <name type="scientific">Batrachochytrium salamandrivorans</name>
    <dbReference type="NCBI Taxonomy" id="1357716"/>
    <lineage>
        <taxon>Eukaryota</taxon>
        <taxon>Fungi</taxon>
        <taxon>Fungi incertae sedis</taxon>
        <taxon>Chytridiomycota</taxon>
        <taxon>Chytridiomycota incertae sedis</taxon>
        <taxon>Chytridiomycetes</taxon>
        <taxon>Rhizophydiales</taxon>
        <taxon>Rhizophydiales incertae sedis</taxon>
        <taxon>Batrachochytrium</taxon>
    </lineage>
</organism>
<dbReference type="PANTHER" id="PTHR15744:SF0">
    <property type="entry name" value="KH HOMOLOGY DOMAIN-CONTAINING PROTEIN 4"/>
    <property type="match status" value="1"/>
</dbReference>
<dbReference type="EMBL" id="JAFCIX010000326">
    <property type="protein sequence ID" value="KAH6594898.1"/>
    <property type="molecule type" value="Genomic_DNA"/>
</dbReference>
<dbReference type="PRINTS" id="PR01217">
    <property type="entry name" value="PRICHEXTENSN"/>
</dbReference>
<feature type="domain" description="K Homology" evidence="3">
    <location>
        <begin position="220"/>
        <end position="305"/>
    </location>
</feature>
<evidence type="ECO:0000259" key="3">
    <source>
        <dbReference type="SMART" id="SM00322"/>
    </source>
</evidence>
<dbReference type="Pfam" id="PF22675">
    <property type="entry name" value="KH-I_KHDC4-BBP"/>
    <property type="match status" value="1"/>
</dbReference>
<sequence length="433" mass="46851">MDNQQPVHQTMGESTEGLPSCETVDPLSLNSSEVSVSTPLAPARTLPEGRKRKWDVQKLDQDSASTGADQDPEPANKIVAITPTSAPFSEVESVIASTAAATAAAVSRLSALQPLPKSAAHSVGQFTKDIEINDIKNRYLLTNAATQHKLTEETSVDVTTRGKFYPDRNRATLKDPPLHLHLIASSQESLDLAIHKVNLIIEQASITLVEPRIHHSRTFFHEKIYVDIEATPSMNLRAKIVGPGGSYMKHIQHETSTRVQLKGRGSGFTEASTGQEADEEMFITISGSIEKGVESAKQLCEDLLDTVRKEVEKLQQRMRPPLPPVPAPPPVPIRAPTPPPVVPPPRPPPPQPPAPVPAPAPYNHYVVSMPAPQGYPSAYPYYGGGYGHPPPYGTVPHHYRPPPPPSYAPPNQPPPPPPPGHAPPYQPPPPPPE</sequence>
<feature type="compositionally biased region" description="Polar residues" evidence="2">
    <location>
        <begin position="28"/>
        <end position="38"/>
    </location>
</feature>
<dbReference type="InterPro" id="IPR031121">
    <property type="entry name" value="RIK/BLOM7"/>
</dbReference>
<dbReference type="Pfam" id="PF23469">
    <property type="entry name" value="KH_12"/>
    <property type="match status" value="1"/>
</dbReference>
<evidence type="ECO:0000256" key="1">
    <source>
        <dbReference type="PROSITE-ProRule" id="PRU00117"/>
    </source>
</evidence>
<reference evidence="4 5" key="1">
    <citation type="submission" date="2021-02" db="EMBL/GenBank/DDBJ databases">
        <title>Variation within the Batrachochytrium salamandrivorans European outbreak.</title>
        <authorList>
            <person name="Kelly M."/>
            <person name="Pasmans F."/>
            <person name="Shea T.P."/>
            <person name="Munoz J.F."/>
            <person name="Carranza S."/>
            <person name="Cuomo C.A."/>
            <person name="Martel A."/>
        </authorList>
    </citation>
    <scope>NUCLEOTIDE SEQUENCE [LARGE SCALE GENOMIC DNA]</scope>
    <source>
        <strain evidence="4 5">AMFP18/2</strain>
    </source>
</reference>
<feature type="region of interest" description="Disordered" evidence="2">
    <location>
        <begin position="314"/>
        <end position="355"/>
    </location>
</feature>
<evidence type="ECO:0000313" key="4">
    <source>
        <dbReference type="EMBL" id="KAH6594898.1"/>
    </source>
</evidence>
<dbReference type="Gene3D" id="3.30.1370.10">
    <property type="entry name" value="K Homology domain, type 1"/>
    <property type="match status" value="2"/>
</dbReference>
<dbReference type="InterPro" id="IPR036612">
    <property type="entry name" value="KH_dom_type_1_sf"/>
</dbReference>
<accession>A0ABQ8FAH5</accession>
<dbReference type="InterPro" id="IPR055256">
    <property type="entry name" value="KH_1_KHDC4/BBP-like"/>
</dbReference>
<name>A0ABQ8FAH5_9FUNG</name>
<dbReference type="InterPro" id="IPR047889">
    <property type="entry name" value="KHDC4_KH-I_second"/>
</dbReference>
<dbReference type="PANTHER" id="PTHR15744">
    <property type="entry name" value="BLOM7"/>
    <property type="match status" value="1"/>
</dbReference>
<gene>
    <name evidence="4" type="ORF">BASA50_006250</name>
</gene>
<keyword evidence="1" id="KW-0694">RNA-binding</keyword>
<dbReference type="InterPro" id="IPR056149">
    <property type="entry name" value="PRP5/DDX46/KHDC4_KH"/>
</dbReference>
<proteinExistence type="predicted"/>
<dbReference type="SUPFAM" id="SSF54791">
    <property type="entry name" value="Eukaryotic type KH-domain (KH-domain type I)"/>
    <property type="match status" value="1"/>
</dbReference>
<dbReference type="PROSITE" id="PS50084">
    <property type="entry name" value="KH_TYPE_1"/>
    <property type="match status" value="1"/>
</dbReference>
<feature type="region of interest" description="Disordered" evidence="2">
    <location>
        <begin position="1"/>
        <end position="74"/>
    </location>
</feature>
<comment type="caution">
    <text evidence="4">The sequence shown here is derived from an EMBL/GenBank/DDBJ whole genome shotgun (WGS) entry which is preliminary data.</text>
</comment>
<feature type="compositionally biased region" description="Pro residues" evidence="2">
    <location>
        <begin position="401"/>
        <end position="433"/>
    </location>
</feature>
<feature type="compositionally biased region" description="Pro residues" evidence="2">
    <location>
        <begin position="320"/>
        <end position="355"/>
    </location>
</feature>
<feature type="region of interest" description="Disordered" evidence="2">
    <location>
        <begin position="377"/>
        <end position="433"/>
    </location>
</feature>
<dbReference type="SMART" id="SM00322">
    <property type="entry name" value="KH"/>
    <property type="match status" value="1"/>
</dbReference>
<keyword evidence="5" id="KW-1185">Reference proteome</keyword>
<protein>
    <recommendedName>
        <fullName evidence="3">K Homology domain-containing protein</fullName>
    </recommendedName>
</protein>
<feature type="compositionally biased region" description="Polar residues" evidence="2">
    <location>
        <begin position="1"/>
        <end position="13"/>
    </location>
</feature>
<evidence type="ECO:0000256" key="2">
    <source>
        <dbReference type="SAM" id="MobiDB-lite"/>
    </source>
</evidence>
<evidence type="ECO:0000313" key="5">
    <source>
        <dbReference type="Proteomes" id="UP001648503"/>
    </source>
</evidence>
<dbReference type="InterPro" id="IPR004087">
    <property type="entry name" value="KH_dom"/>
</dbReference>